<dbReference type="InterPro" id="IPR003749">
    <property type="entry name" value="ThiS/MoaD-like"/>
</dbReference>
<dbReference type="NCBIfam" id="TIGR01683">
    <property type="entry name" value="thiS"/>
    <property type="match status" value="1"/>
</dbReference>
<comment type="caution">
    <text evidence="1">The sequence shown here is derived from an EMBL/GenBank/DDBJ whole genome shotgun (WGS) entry which is preliminary data.</text>
</comment>
<dbReference type="Proteomes" id="UP000226420">
    <property type="component" value="Unassembled WGS sequence"/>
</dbReference>
<dbReference type="SUPFAM" id="SSF54285">
    <property type="entry name" value="MoaD/ThiS"/>
    <property type="match status" value="1"/>
</dbReference>
<dbReference type="CDD" id="cd00565">
    <property type="entry name" value="Ubl_ThiS"/>
    <property type="match status" value="1"/>
</dbReference>
<dbReference type="Pfam" id="PF02597">
    <property type="entry name" value="ThiS"/>
    <property type="match status" value="1"/>
</dbReference>
<dbReference type="AlphaFoldDB" id="A0AAJ4WDP6"/>
<organism evidence="1 2">
    <name type="scientific">Pragia fontium DSM 5563 = ATCC 49100</name>
    <dbReference type="NCBI Taxonomy" id="1122977"/>
    <lineage>
        <taxon>Bacteria</taxon>
        <taxon>Pseudomonadati</taxon>
        <taxon>Pseudomonadota</taxon>
        <taxon>Gammaproteobacteria</taxon>
        <taxon>Enterobacterales</taxon>
        <taxon>Budviciaceae</taxon>
        <taxon>Pragia</taxon>
    </lineage>
</organism>
<name>A0AAJ4WDP6_9GAMM</name>
<dbReference type="PANTHER" id="PTHR34472:SF1">
    <property type="entry name" value="SULFUR CARRIER PROTEIN THIS"/>
    <property type="match status" value="1"/>
</dbReference>
<dbReference type="PANTHER" id="PTHR34472">
    <property type="entry name" value="SULFUR CARRIER PROTEIN THIS"/>
    <property type="match status" value="1"/>
</dbReference>
<evidence type="ECO:0000313" key="1">
    <source>
        <dbReference type="EMBL" id="SFD48772.1"/>
    </source>
</evidence>
<reference evidence="1 2" key="1">
    <citation type="submission" date="2016-10" db="EMBL/GenBank/DDBJ databases">
        <authorList>
            <person name="Varghese N."/>
            <person name="Submissions S."/>
        </authorList>
    </citation>
    <scope>NUCLEOTIDE SEQUENCE [LARGE SCALE GENOMIC DNA]</scope>
    <source>
        <strain evidence="1 2">DSM 5563</strain>
    </source>
</reference>
<accession>A0AAJ4WDP6</accession>
<gene>
    <name evidence="1" type="ORF">SAMN02745723_12215</name>
</gene>
<evidence type="ECO:0000313" key="2">
    <source>
        <dbReference type="Proteomes" id="UP000226420"/>
    </source>
</evidence>
<dbReference type="InterPro" id="IPR012675">
    <property type="entry name" value="Beta-grasp_dom_sf"/>
</dbReference>
<dbReference type="RefSeq" id="WP_047782084.1">
    <property type="nucleotide sequence ID" value="NZ_FOLW01000022.1"/>
</dbReference>
<sequence length="66" mass="7141">MQISVNDQMIEVSNHLTVALLLEQLGKSTSGMAVAINQEIQPRTCWDSRLLNSGDNVLLFQAIAGG</sequence>
<protein>
    <submittedName>
        <fullName evidence="1">Sulfur carrier protein ThiS</fullName>
    </submittedName>
</protein>
<dbReference type="InterPro" id="IPR010035">
    <property type="entry name" value="Thi_S"/>
</dbReference>
<dbReference type="Gene3D" id="3.10.20.30">
    <property type="match status" value="1"/>
</dbReference>
<proteinExistence type="predicted"/>
<dbReference type="EMBL" id="FOLW01000022">
    <property type="protein sequence ID" value="SFD48772.1"/>
    <property type="molecule type" value="Genomic_DNA"/>
</dbReference>
<dbReference type="InterPro" id="IPR016155">
    <property type="entry name" value="Mopterin_synth/thiamin_S_b"/>
</dbReference>